<feature type="compositionally biased region" description="Polar residues" evidence="1">
    <location>
        <begin position="152"/>
        <end position="167"/>
    </location>
</feature>
<feature type="region of interest" description="Disordered" evidence="1">
    <location>
        <begin position="371"/>
        <end position="412"/>
    </location>
</feature>
<proteinExistence type="predicted"/>
<dbReference type="Proteomes" id="UP000275078">
    <property type="component" value="Unassembled WGS sequence"/>
</dbReference>
<gene>
    <name evidence="2" type="ORF">BJ508DRAFT_327481</name>
</gene>
<reference evidence="2 3" key="1">
    <citation type="journal article" date="2018" name="Nat. Ecol. Evol.">
        <title>Pezizomycetes genomes reveal the molecular basis of ectomycorrhizal truffle lifestyle.</title>
        <authorList>
            <person name="Murat C."/>
            <person name="Payen T."/>
            <person name="Noel B."/>
            <person name="Kuo A."/>
            <person name="Morin E."/>
            <person name="Chen J."/>
            <person name="Kohler A."/>
            <person name="Krizsan K."/>
            <person name="Balestrini R."/>
            <person name="Da Silva C."/>
            <person name="Montanini B."/>
            <person name="Hainaut M."/>
            <person name="Levati E."/>
            <person name="Barry K.W."/>
            <person name="Belfiori B."/>
            <person name="Cichocki N."/>
            <person name="Clum A."/>
            <person name="Dockter R.B."/>
            <person name="Fauchery L."/>
            <person name="Guy J."/>
            <person name="Iotti M."/>
            <person name="Le Tacon F."/>
            <person name="Lindquist E.A."/>
            <person name="Lipzen A."/>
            <person name="Malagnac F."/>
            <person name="Mello A."/>
            <person name="Molinier V."/>
            <person name="Miyauchi S."/>
            <person name="Poulain J."/>
            <person name="Riccioni C."/>
            <person name="Rubini A."/>
            <person name="Sitrit Y."/>
            <person name="Splivallo R."/>
            <person name="Traeger S."/>
            <person name="Wang M."/>
            <person name="Zifcakova L."/>
            <person name="Wipf D."/>
            <person name="Zambonelli A."/>
            <person name="Paolocci F."/>
            <person name="Nowrousian M."/>
            <person name="Ottonello S."/>
            <person name="Baldrian P."/>
            <person name="Spatafora J.W."/>
            <person name="Henrissat B."/>
            <person name="Nagy L.G."/>
            <person name="Aury J.M."/>
            <person name="Wincker P."/>
            <person name="Grigoriev I.V."/>
            <person name="Bonfante P."/>
            <person name="Martin F.M."/>
        </authorList>
    </citation>
    <scope>NUCLEOTIDE SEQUENCE [LARGE SCALE GENOMIC DNA]</scope>
    <source>
        <strain evidence="2 3">RN42</strain>
    </source>
</reference>
<evidence type="ECO:0000313" key="3">
    <source>
        <dbReference type="Proteomes" id="UP000275078"/>
    </source>
</evidence>
<name>A0A3N4I8B5_ASCIM</name>
<evidence type="ECO:0000313" key="2">
    <source>
        <dbReference type="EMBL" id="RPA80370.1"/>
    </source>
</evidence>
<protein>
    <submittedName>
        <fullName evidence="2">Uncharacterized protein</fullName>
    </submittedName>
</protein>
<keyword evidence="3" id="KW-1185">Reference proteome</keyword>
<dbReference type="AlphaFoldDB" id="A0A3N4I8B5"/>
<feature type="region of interest" description="Disordered" evidence="1">
    <location>
        <begin position="496"/>
        <end position="530"/>
    </location>
</feature>
<feature type="region of interest" description="Disordered" evidence="1">
    <location>
        <begin position="152"/>
        <end position="222"/>
    </location>
</feature>
<feature type="compositionally biased region" description="Polar residues" evidence="1">
    <location>
        <begin position="371"/>
        <end position="394"/>
    </location>
</feature>
<organism evidence="2 3">
    <name type="scientific">Ascobolus immersus RN42</name>
    <dbReference type="NCBI Taxonomy" id="1160509"/>
    <lineage>
        <taxon>Eukaryota</taxon>
        <taxon>Fungi</taxon>
        <taxon>Dikarya</taxon>
        <taxon>Ascomycota</taxon>
        <taxon>Pezizomycotina</taxon>
        <taxon>Pezizomycetes</taxon>
        <taxon>Pezizales</taxon>
        <taxon>Ascobolaceae</taxon>
        <taxon>Ascobolus</taxon>
    </lineage>
</organism>
<sequence>MEVSNLVVVSVKPPDSLDFNKHLLTLHQQVSIGTMQQYLRWLQPHSPLSPTCNKPEGRTPEDETEARVLLVHIKNNTVLGVEATVRAAPGVLDQLVAQDLSALQHLRVLALKAIKRHLLPHHLATPHLNGSHLNGPHLLQLLTPAPFPVPTILTTKSRTSTSATGITDGTPKTIRSGAHAPQHDQTPLPEPEDDKQTDRGSETNIVPATVPMEPNTQGEGPTEILHQADASGLPSQHSPLDSHQYNPEQAGKGKAILGQTSHHNHHQTHSPTEFVFPPIVPSKTASPASRANMAPQPPRALIRDALKLFTAANGLKSIARIRVLRVRSLTGPRLWDSLQQDLPLPYPFYEPQDWSDLHDRFNVAFVAWNPSQSPSKPVSGTPVYTGQPVSTGLPSGNREESSSNSWSTMLDNPQTRSTWEDYTYHPEDHDGKILFAPRRVSFGIGTLEETMEEYEHQPFGRISPQGMRMLARSLPPKGITSPVKADPLTEEYLERTDGSVRPAATPLKDADVKEDAPQTPPPIPETFFPSPPILVDDDLPQATLFDPANYASFHPKQTRMAFSGCSSSLSSLAEPEPLPPASSPPQLMSMSPLKSAFYLPPPRFPPFDPGTPTPPPRSFCAATVRPTSPRLSPVYYPPVPPRMSEPLWCDEPAWEPPATVSPEDESGVDEDYQQLSDSLLQEFQAQFLEAHPEYDEGLYEHSPATVQAWQRDVDQRLPERQEEAEPRTEMFAQFLSELLPLLPLVHSSSSFHSFPNNNQHNTTFPPITPSATTTMAAPAPHDQNG</sequence>
<feature type="compositionally biased region" description="Polar residues" evidence="1">
    <location>
        <begin position="402"/>
        <end position="412"/>
    </location>
</feature>
<dbReference type="EMBL" id="ML119689">
    <property type="protein sequence ID" value="RPA80370.1"/>
    <property type="molecule type" value="Genomic_DNA"/>
</dbReference>
<evidence type="ECO:0000256" key="1">
    <source>
        <dbReference type="SAM" id="MobiDB-lite"/>
    </source>
</evidence>
<feature type="region of interest" description="Disordered" evidence="1">
    <location>
        <begin position="759"/>
        <end position="785"/>
    </location>
</feature>
<feature type="compositionally biased region" description="Pro residues" evidence="1">
    <location>
        <begin position="518"/>
        <end position="530"/>
    </location>
</feature>
<feature type="compositionally biased region" description="Low complexity" evidence="1">
    <location>
        <begin position="769"/>
        <end position="785"/>
    </location>
</feature>
<accession>A0A3N4I8B5</accession>